<name>A0A4Y2AV07_ARAVE</name>
<dbReference type="EMBL" id="BGPR01000032">
    <property type="protein sequence ID" value="GBL83357.1"/>
    <property type="molecule type" value="Genomic_DNA"/>
</dbReference>
<feature type="domain" description="RNase H type-1" evidence="1">
    <location>
        <begin position="79"/>
        <end position="191"/>
    </location>
</feature>
<comment type="caution">
    <text evidence="2">The sequence shown here is derived from an EMBL/GenBank/DDBJ whole genome shotgun (WGS) entry which is preliminary data.</text>
</comment>
<dbReference type="InterPro" id="IPR002156">
    <property type="entry name" value="RNaseH_domain"/>
</dbReference>
<dbReference type="InterPro" id="IPR036397">
    <property type="entry name" value="RNaseH_sf"/>
</dbReference>
<dbReference type="AlphaFoldDB" id="A0A4Y2AV07"/>
<dbReference type="InterPro" id="IPR012337">
    <property type="entry name" value="RNaseH-like_sf"/>
</dbReference>
<evidence type="ECO:0000313" key="3">
    <source>
        <dbReference type="Proteomes" id="UP000499080"/>
    </source>
</evidence>
<proteinExistence type="predicted"/>
<dbReference type="Gene3D" id="3.30.420.10">
    <property type="entry name" value="Ribonuclease H-like superfamily/Ribonuclease H"/>
    <property type="match status" value="2"/>
</dbReference>
<dbReference type="Pfam" id="PF00075">
    <property type="entry name" value="RNase_H"/>
    <property type="match status" value="1"/>
</dbReference>
<dbReference type="GO" id="GO:0003676">
    <property type="term" value="F:nucleic acid binding"/>
    <property type="evidence" value="ECO:0007669"/>
    <property type="project" value="InterPro"/>
</dbReference>
<dbReference type="CDD" id="cd09276">
    <property type="entry name" value="Rnase_HI_RT_non_LTR"/>
    <property type="match status" value="1"/>
</dbReference>
<evidence type="ECO:0000259" key="1">
    <source>
        <dbReference type="PROSITE" id="PS50879"/>
    </source>
</evidence>
<organism evidence="2 3">
    <name type="scientific">Araneus ventricosus</name>
    <name type="common">Orbweaver spider</name>
    <name type="synonym">Epeira ventricosa</name>
    <dbReference type="NCBI Taxonomy" id="182803"/>
    <lineage>
        <taxon>Eukaryota</taxon>
        <taxon>Metazoa</taxon>
        <taxon>Ecdysozoa</taxon>
        <taxon>Arthropoda</taxon>
        <taxon>Chelicerata</taxon>
        <taxon>Arachnida</taxon>
        <taxon>Araneae</taxon>
        <taxon>Araneomorphae</taxon>
        <taxon>Entelegynae</taxon>
        <taxon>Araneoidea</taxon>
        <taxon>Araneidae</taxon>
        <taxon>Araneus</taxon>
    </lineage>
</organism>
<dbReference type="PROSITE" id="PS50879">
    <property type="entry name" value="RNASE_H_1"/>
    <property type="match status" value="1"/>
</dbReference>
<dbReference type="GO" id="GO:0004523">
    <property type="term" value="F:RNA-DNA hybrid ribonuclease activity"/>
    <property type="evidence" value="ECO:0007669"/>
    <property type="project" value="InterPro"/>
</dbReference>
<keyword evidence="3" id="KW-1185">Reference proteome</keyword>
<reference evidence="2 3" key="1">
    <citation type="journal article" date="2019" name="Sci. Rep.">
        <title>Orb-weaving spider Araneus ventricosus genome elucidates the spidroin gene catalogue.</title>
        <authorList>
            <person name="Kono N."/>
            <person name="Nakamura H."/>
            <person name="Ohtoshi R."/>
            <person name="Moran D.A.P."/>
            <person name="Shinohara A."/>
            <person name="Yoshida Y."/>
            <person name="Fujiwara M."/>
            <person name="Mori M."/>
            <person name="Tomita M."/>
            <person name="Arakawa K."/>
        </authorList>
    </citation>
    <scope>NUCLEOTIDE SEQUENCE [LARGE SCALE GENOMIC DNA]</scope>
</reference>
<evidence type="ECO:0000313" key="2">
    <source>
        <dbReference type="EMBL" id="GBL83357.1"/>
    </source>
</evidence>
<dbReference type="SUPFAM" id="SSF53098">
    <property type="entry name" value="Ribonuclease H-like"/>
    <property type="match status" value="1"/>
</dbReference>
<gene>
    <name evidence="2" type="ORF">AVEN_110669_1</name>
</gene>
<protein>
    <recommendedName>
        <fullName evidence="1">RNase H type-1 domain-containing protein</fullName>
    </recommendedName>
</protein>
<dbReference type="OrthoDB" id="6436180at2759"/>
<dbReference type="Proteomes" id="UP000499080">
    <property type="component" value="Unassembled WGS sequence"/>
</dbReference>
<accession>A0A4Y2AV07</accession>
<sequence>MVWAAFSFNGQVGLAFLDDRQNSPKYIETLENHLMPFAENIGGGNWVNFHYSLSTASNKKDCVPDFLKQLALEIINNIHLNDIKIYTDGSKTDKQAGSGIYIETPRYKYSIKQRNPDFCSVFRSELLALDVGLETIMSESNFGDLWILTDSHSSIQHVKNWTYIGDKTSLSILQKLKLISLRHDVHFQWIP</sequence>